<accession>A0A1C7N0H8</accession>
<organism evidence="7 8">
    <name type="scientific">Choanephora cucurbitarum</name>
    <dbReference type="NCBI Taxonomy" id="101091"/>
    <lineage>
        <taxon>Eukaryota</taxon>
        <taxon>Fungi</taxon>
        <taxon>Fungi incertae sedis</taxon>
        <taxon>Mucoromycota</taxon>
        <taxon>Mucoromycotina</taxon>
        <taxon>Mucoromycetes</taxon>
        <taxon>Mucorales</taxon>
        <taxon>Mucorineae</taxon>
        <taxon>Choanephoraceae</taxon>
        <taxon>Choanephoroideae</taxon>
        <taxon>Choanephora</taxon>
    </lineage>
</organism>
<dbReference type="PANTHER" id="PTHR11863">
    <property type="entry name" value="STEROL DESATURASE"/>
    <property type="match status" value="1"/>
</dbReference>
<feature type="transmembrane region" description="Helical" evidence="5">
    <location>
        <begin position="125"/>
        <end position="143"/>
    </location>
</feature>
<dbReference type="GO" id="GO:0005506">
    <property type="term" value="F:iron ion binding"/>
    <property type="evidence" value="ECO:0007669"/>
    <property type="project" value="InterPro"/>
</dbReference>
<dbReference type="OrthoDB" id="408954at2759"/>
<dbReference type="GO" id="GO:0016020">
    <property type="term" value="C:membrane"/>
    <property type="evidence" value="ECO:0007669"/>
    <property type="project" value="UniProtKB-SubCell"/>
</dbReference>
<dbReference type="FunCoup" id="A0A1C7N0H8">
    <property type="interactions" value="102"/>
</dbReference>
<evidence type="ECO:0000313" key="7">
    <source>
        <dbReference type="EMBL" id="OBZ82531.1"/>
    </source>
</evidence>
<evidence type="ECO:0000256" key="2">
    <source>
        <dbReference type="ARBA" id="ARBA00022692"/>
    </source>
</evidence>
<dbReference type="Pfam" id="PF04116">
    <property type="entry name" value="FA_hydroxylase"/>
    <property type="match status" value="1"/>
</dbReference>
<dbReference type="AlphaFoldDB" id="A0A1C7N0H8"/>
<dbReference type="GO" id="GO:0016491">
    <property type="term" value="F:oxidoreductase activity"/>
    <property type="evidence" value="ECO:0007669"/>
    <property type="project" value="InterPro"/>
</dbReference>
<proteinExistence type="predicted"/>
<protein>
    <submittedName>
        <fullName evidence="7">Sphingolipid C4-hydroxylase sur2</fullName>
    </submittedName>
</protein>
<gene>
    <name evidence="7" type="primary">sur2_0</name>
    <name evidence="7" type="ORF">A0J61_09420</name>
</gene>
<keyword evidence="4 5" id="KW-0472">Membrane</keyword>
<comment type="caution">
    <text evidence="7">The sequence shown here is derived from an EMBL/GenBank/DDBJ whole genome shotgun (WGS) entry which is preliminary data.</text>
</comment>
<keyword evidence="2 5" id="KW-0812">Transmembrane</keyword>
<evidence type="ECO:0000259" key="6">
    <source>
        <dbReference type="Pfam" id="PF04116"/>
    </source>
</evidence>
<reference evidence="7 8" key="1">
    <citation type="submission" date="2016-03" db="EMBL/GenBank/DDBJ databases">
        <title>Choanephora cucurbitarum.</title>
        <authorList>
            <person name="Min B."/>
            <person name="Park H."/>
            <person name="Park J.-H."/>
            <person name="Shin H.-D."/>
            <person name="Choi I.-G."/>
        </authorList>
    </citation>
    <scope>NUCLEOTIDE SEQUENCE [LARGE SCALE GENOMIC DNA]</scope>
    <source>
        <strain evidence="7 8">KUS-F28377</strain>
    </source>
</reference>
<dbReference type="Proteomes" id="UP000093000">
    <property type="component" value="Unassembled WGS sequence"/>
</dbReference>
<feature type="transmembrane region" description="Helical" evidence="5">
    <location>
        <begin position="28"/>
        <end position="50"/>
    </location>
</feature>
<dbReference type="InterPro" id="IPR006694">
    <property type="entry name" value="Fatty_acid_hydroxylase"/>
</dbReference>
<keyword evidence="8" id="KW-1185">Reference proteome</keyword>
<dbReference type="STRING" id="101091.A0A1C7N0H8"/>
<feature type="transmembrane region" description="Helical" evidence="5">
    <location>
        <begin position="77"/>
        <end position="96"/>
    </location>
</feature>
<keyword evidence="3 5" id="KW-1133">Transmembrane helix</keyword>
<evidence type="ECO:0000256" key="4">
    <source>
        <dbReference type="ARBA" id="ARBA00023136"/>
    </source>
</evidence>
<evidence type="ECO:0000313" key="8">
    <source>
        <dbReference type="Proteomes" id="UP000093000"/>
    </source>
</evidence>
<name>A0A1C7N0H8_9FUNG</name>
<evidence type="ECO:0000256" key="5">
    <source>
        <dbReference type="SAM" id="Phobius"/>
    </source>
</evidence>
<evidence type="ECO:0000256" key="3">
    <source>
        <dbReference type="ARBA" id="ARBA00022989"/>
    </source>
</evidence>
<comment type="subcellular location">
    <subcellularLocation>
        <location evidence="1">Membrane</location>
    </subcellularLocation>
</comment>
<dbReference type="EMBL" id="LUGH01000846">
    <property type="protein sequence ID" value="OBZ82531.1"/>
    <property type="molecule type" value="Genomic_DNA"/>
</dbReference>
<dbReference type="InterPro" id="IPR050307">
    <property type="entry name" value="Sterol_Desaturase_Related"/>
</dbReference>
<dbReference type="InParanoid" id="A0A1C7N0H8"/>
<dbReference type="GO" id="GO:0008610">
    <property type="term" value="P:lipid biosynthetic process"/>
    <property type="evidence" value="ECO:0007669"/>
    <property type="project" value="InterPro"/>
</dbReference>
<feature type="domain" description="Fatty acid hydroxylase" evidence="6">
    <location>
        <begin position="137"/>
        <end position="272"/>
    </location>
</feature>
<sequence>MNTTLDNTSNYTSQGNVSLYDIWSDEMLAIWVPIAVYWIQSSLFEILMRLQIPFFEQYRMTTPNEKEKRNKVSFTKVLWMVAVQHIIQIAVGVALMKTQSSVKPSHSLFVQLLIQIQPSWIPTTISYHYIIPCIQFFCAMFIIDTHQYALHRLAHSNRFLYKHMHSHHHRLYAPYAFGALYNHPVEGFLLDSCGGALAFELTGMSPRLGMYFFIFSTLKTINDHCGYSFPWDPLTICFNNNVNYHHIHHQAYGIKANFSQPFFTFWDVLLGTEYTQVMKTKSSKISQKDKQI</sequence>
<evidence type="ECO:0000256" key="1">
    <source>
        <dbReference type="ARBA" id="ARBA00004370"/>
    </source>
</evidence>